<keyword evidence="3 11" id="KW-0813">Transport</keyword>
<dbReference type="GO" id="GO:0006621">
    <property type="term" value="P:protein retention in ER lumen"/>
    <property type="evidence" value="ECO:0007669"/>
    <property type="project" value="InterPro"/>
</dbReference>
<dbReference type="VEuPathDB" id="TrichDB:TRFO_38098"/>
<comment type="similarity">
    <text evidence="2 11">Belongs to the ERD2 family.</text>
</comment>
<keyword evidence="6" id="KW-0931">ER-Golgi transport</keyword>
<name>A0A1J4J9A4_9EUKA</name>
<evidence type="ECO:0000256" key="2">
    <source>
        <dbReference type="ARBA" id="ARBA00010120"/>
    </source>
</evidence>
<dbReference type="InterPro" id="IPR000133">
    <property type="entry name" value="ER_ret_rcpt"/>
</dbReference>
<keyword evidence="4 11" id="KW-0812">Transmembrane</keyword>
<evidence type="ECO:0000256" key="9">
    <source>
        <dbReference type="ARBA" id="ARBA00023136"/>
    </source>
</evidence>
<evidence type="ECO:0000256" key="7">
    <source>
        <dbReference type="ARBA" id="ARBA00022927"/>
    </source>
</evidence>
<dbReference type="PRINTS" id="PR00660">
    <property type="entry name" value="ERLUMENR"/>
</dbReference>
<evidence type="ECO:0000313" key="13">
    <source>
        <dbReference type="Proteomes" id="UP000179807"/>
    </source>
</evidence>
<feature type="transmembrane region" description="Helical" evidence="11">
    <location>
        <begin position="186"/>
        <end position="205"/>
    </location>
</feature>
<dbReference type="OrthoDB" id="7694678at2759"/>
<feature type="transmembrane region" description="Helical" evidence="11">
    <location>
        <begin position="128"/>
        <end position="145"/>
    </location>
</feature>
<dbReference type="AlphaFoldDB" id="A0A1J4J9A4"/>
<dbReference type="GO" id="GO:0005789">
    <property type="term" value="C:endoplasmic reticulum membrane"/>
    <property type="evidence" value="ECO:0007669"/>
    <property type="project" value="UniProtKB-SubCell"/>
</dbReference>
<evidence type="ECO:0000256" key="3">
    <source>
        <dbReference type="ARBA" id="ARBA00022448"/>
    </source>
</evidence>
<dbReference type="Proteomes" id="UP000179807">
    <property type="component" value="Unassembled WGS sequence"/>
</dbReference>
<keyword evidence="9 11" id="KW-0472">Membrane</keyword>
<dbReference type="GeneID" id="94846544"/>
<dbReference type="EMBL" id="MLAK01001223">
    <property type="protein sequence ID" value="OHS95770.1"/>
    <property type="molecule type" value="Genomic_DNA"/>
</dbReference>
<reference evidence="12" key="1">
    <citation type="submission" date="2016-10" db="EMBL/GenBank/DDBJ databases">
        <authorList>
            <person name="Benchimol M."/>
            <person name="Almeida L.G."/>
            <person name="Vasconcelos A.T."/>
            <person name="Perreira-Neves A."/>
            <person name="Rosa I.A."/>
            <person name="Tasca T."/>
            <person name="Bogo M.R."/>
            <person name="de Souza W."/>
        </authorList>
    </citation>
    <scope>NUCLEOTIDE SEQUENCE [LARGE SCALE GENOMIC DNA]</scope>
    <source>
        <strain evidence="12">K</strain>
    </source>
</reference>
<dbReference type="GO" id="GO:0046923">
    <property type="term" value="F:ER retention sequence binding"/>
    <property type="evidence" value="ECO:0007669"/>
    <property type="project" value="InterPro"/>
</dbReference>
<keyword evidence="10 11" id="KW-0675">Receptor</keyword>
<sequence length="218" mass="26350">MRIVGANWNIFRYMADFSHLISILLLLFKMIHQKSCSGISLKTQIIYFIVFVCRYYDGILYPPLYNIFFKFFYIITSMLFIILMKTKLRKKYNAKHDSFNIYIILVVCFPIAFFTSKTRDIDEILWTYSLWLESVAILPQLFLLRRTQRIDLLSTDYIFFLGMYRLFYICNWVKKAFDKNRTYPIVWTTGIIQTLVYLDFLYYYIIAKVHGNKFTLPR</sequence>
<dbReference type="RefSeq" id="XP_068348907.1">
    <property type="nucleotide sequence ID" value="XM_068511840.1"/>
</dbReference>
<feature type="transmembrane region" description="Helical" evidence="11">
    <location>
        <begin position="67"/>
        <end position="86"/>
    </location>
</feature>
<feature type="transmembrane region" description="Helical" evidence="11">
    <location>
        <begin position="157"/>
        <end position="174"/>
    </location>
</feature>
<evidence type="ECO:0000256" key="8">
    <source>
        <dbReference type="ARBA" id="ARBA00022989"/>
    </source>
</evidence>
<dbReference type="Pfam" id="PF00810">
    <property type="entry name" value="ER_lumen_recept"/>
    <property type="match status" value="1"/>
</dbReference>
<keyword evidence="5 11" id="KW-0256">Endoplasmic reticulum</keyword>
<dbReference type="PANTHER" id="PTHR10585">
    <property type="entry name" value="ER LUMEN PROTEIN RETAINING RECEPTOR"/>
    <property type="match status" value="1"/>
</dbReference>
<organism evidence="12 13">
    <name type="scientific">Tritrichomonas foetus</name>
    <dbReference type="NCBI Taxonomy" id="1144522"/>
    <lineage>
        <taxon>Eukaryota</taxon>
        <taxon>Metamonada</taxon>
        <taxon>Parabasalia</taxon>
        <taxon>Tritrichomonadida</taxon>
        <taxon>Tritrichomonadidae</taxon>
        <taxon>Tritrichomonas</taxon>
    </lineage>
</organism>
<evidence type="ECO:0000256" key="6">
    <source>
        <dbReference type="ARBA" id="ARBA00022892"/>
    </source>
</evidence>
<dbReference type="GO" id="GO:0016192">
    <property type="term" value="P:vesicle-mediated transport"/>
    <property type="evidence" value="ECO:0007669"/>
    <property type="project" value="UniProtKB-KW"/>
</dbReference>
<evidence type="ECO:0000256" key="10">
    <source>
        <dbReference type="ARBA" id="ARBA00023170"/>
    </source>
</evidence>
<keyword evidence="13" id="KW-1185">Reference proteome</keyword>
<feature type="transmembrane region" description="Helical" evidence="11">
    <location>
        <begin position="12"/>
        <end position="32"/>
    </location>
</feature>
<comment type="subcellular location">
    <subcellularLocation>
        <location evidence="1 11">Endoplasmic reticulum membrane</location>
        <topology evidence="1 11">Multi-pass membrane protein</topology>
    </subcellularLocation>
</comment>
<comment type="caution">
    <text evidence="12">The sequence shown here is derived from an EMBL/GenBank/DDBJ whole genome shotgun (WGS) entry which is preliminary data.</text>
</comment>
<feature type="transmembrane region" description="Helical" evidence="11">
    <location>
        <begin position="98"/>
        <end position="116"/>
    </location>
</feature>
<proteinExistence type="inferred from homology"/>
<evidence type="ECO:0000256" key="4">
    <source>
        <dbReference type="ARBA" id="ARBA00022692"/>
    </source>
</evidence>
<gene>
    <name evidence="12" type="ORF">TRFO_38098</name>
</gene>
<evidence type="ECO:0000256" key="11">
    <source>
        <dbReference type="RuleBase" id="RU000634"/>
    </source>
</evidence>
<keyword evidence="8 11" id="KW-1133">Transmembrane helix</keyword>
<evidence type="ECO:0000256" key="5">
    <source>
        <dbReference type="ARBA" id="ARBA00022824"/>
    </source>
</evidence>
<keyword evidence="7 11" id="KW-0653">Protein transport</keyword>
<evidence type="ECO:0000256" key="1">
    <source>
        <dbReference type="ARBA" id="ARBA00004477"/>
    </source>
</evidence>
<dbReference type="PROSITE" id="PS00952">
    <property type="entry name" value="ER_LUMEN_RECEPTOR_2"/>
    <property type="match status" value="1"/>
</dbReference>
<protein>
    <recommendedName>
        <fullName evidence="11">ER lumen protein-retaining receptor</fullName>
    </recommendedName>
</protein>
<dbReference type="GO" id="GO:0015031">
    <property type="term" value="P:protein transport"/>
    <property type="evidence" value="ECO:0007669"/>
    <property type="project" value="UniProtKB-KW"/>
</dbReference>
<accession>A0A1J4J9A4</accession>
<evidence type="ECO:0000313" key="12">
    <source>
        <dbReference type="EMBL" id="OHS95770.1"/>
    </source>
</evidence>